<dbReference type="NCBIfam" id="TIGR01418">
    <property type="entry name" value="PEP_synth"/>
    <property type="match status" value="1"/>
</dbReference>
<keyword evidence="12 15" id="KW-0460">Magnesium</keyword>
<comment type="caution">
    <text evidence="19">The sequence shown here is derived from an EMBL/GenBank/DDBJ whole genome shotgun (WGS) entry which is preliminary data.</text>
</comment>
<evidence type="ECO:0000259" key="18">
    <source>
        <dbReference type="Pfam" id="PF02896"/>
    </source>
</evidence>
<accession>A0A1F5EF45</accession>
<dbReference type="InterPro" id="IPR018274">
    <property type="entry name" value="PEP_util_AS"/>
</dbReference>
<feature type="domain" description="PEP-utilising enzyme mobile" evidence="16">
    <location>
        <begin position="378"/>
        <end position="449"/>
    </location>
</feature>
<dbReference type="SUPFAM" id="SSF51621">
    <property type="entry name" value="Phosphoenolpyruvate/pyruvate domain"/>
    <property type="match status" value="1"/>
</dbReference>
<dbReference type="PROSITE" id="PS00742">
    <property type="entry name" value="PEP_ENZYMES_2"/>
    <property type="match status" value="1"/>
</dbReference>
<dbReference type="Pfam" id="PF02896">
    <property type="entry name" value="PEP-utilizers_C"/>
    <property type="match status" value="1"/>
</dbReference>
<dbReference type="InterPro" id="IPR023151">
    <property type="entry name" value="PEP_util_CS"/>
</dbReference>
<evidence type="ECO:0000256" key="8">
    <source>
        <dbReference type="ARBA" id="ARBA00022723"/>
    </source>
</evidence>
<dbReference type="InterPro" id="IPR002192">
    <property type="entry name" value="PPDK_AMP/ATP-bd"/>
</dbReference>
<comment type="cofactor">
    <cofactor evidence="1 15">
        <name>Mg(2+)</name>
        <dbReference type="ChEBI" id="CHEBI:18420"/>
    </cofactor>
</comment>
<dbReference type="STRING" id="1797469.A3F08_01050"/>
<dbReference type="GO" id="GO:0005524">
    <property type="term" value="F:ATP binding"/>
    <property type="evidence" value="ECO:0007669"/>
    <property type="project" value="UniProtKB-KW"/>
</dbReference>
<evidence type="ECO:0000256" key="5">
    <source>
        <dbReference type="ARBA" id="ARBA00011996"/>
    </source>
</evidence>
<proteinExistence type="inferred from homology"/>
<dbReference type="AlphaFoldDB" id="A0A1F5EF45"/>
<dbReference type="Proteomes" id="UP000176451">
    <property type="component" value="Unassembled WGS sequence"/>
</dbReference>
<dbReference type="PANTHER" id="PTHR43030:SF1">
    <property type="entry name" value="PHOSPHOENOLPYRUVATE SYNTHASE"/>
    <property type="match status" value="1"/>
</dbReference>
<evidence type="ECO:0000256" key="15">
    <source>
        <dbReference type="PIRNR" id="PIRNR000854"/>
    </source>
</evidence>
<dbReference type="PIRSF" id="PIRSF000854">
    <property type="entry name" value="PEP_synthase"/>
    <property type="match status" value="1"/>
</dbReference>
<feature type="domain" description="Pyruvate phosphate dikinase AMP/ATP-binding" evidence="17">
    <location>
        <begin position="18"/>
        <end position="333"/>
    </location>
</feature>
<keyword evidence="11 15" id="KW-0067">ATP-binding</keyword>
<dbReference type="UniPathway" id="UPA00138"/>
<dbReference type="Pfam" id="PF00391">
    <property type="entry name" value="PEP-utilizers"/>
    <property type="match status" value="1"/>
</dbReference>
<evidence type="ECO:0000256" key="9">
    <source>
        <dbReference type="ARBA" id="ARBA00022741"/>
    </source>
</evidence>
<evidence type="ECO:0000256" key="11">
    <source>
        <dbReference type="ARBA" id="ARBA00022840"/>
    </source>
</evidence>
<dbReference type="EMBL" id="MEZV01000047">
    <property type="protein sequence ID" value="OGD66003.1"/>
    <property type="molecule type" value="Genomic_DNA"/>
</dbReference>
<dbReference type="InterPro" id="IPR006319">
    <property type="entry name" value="PEP_synth"/>
</dbReference>
<dbReference type="PANTHER" id="PTHR43030">
    <property type="entry name" value="PHOSPHOENOLPYRUVATE SYNTHASE"/>
    <property type="match status" value="1"/>
</dbReference>
<dbReference type="Gene3D" id="3.30.1490.20">
    <property type="entry name" value="ATP-grasp fold, A domain"/>
    <property type="match status" value="1"/>
</dbReference>
<gene>
    <name evidence="19" type="ORF">A3F08_01050</name>
</gene>
<comment type="function">
    <text evidence="2 15">Catalyzes the phosphorylation of pyruvate to phosphoenolpyruvate.</text>
</comment>
<keyword evidence="8 15" id="KW-0479">Metal-binding</keyword>
<evidence type="ECO:0000259" key="17">
    <source>
        <dbReference type="Pfam" id="PF01326"/>
    </source>
</evidence>
<evidence type="ECO:0000256" key="13">
    <source>
        <dbReference type="ARBA" id="ARBA00033470"/>
    </source>
</evidence>
<protein>
    <recommendedName>
        <fullName evidence="6 15">Phosphoenolpyruvate synthase</fullName>
        <shortName evidence="15">PEP synthase</shortName>
        <ecNumber evidence="5 15">2.7.9.2</ecNumber>
    </recommendedName>
    <alternativeName>
        <fullName evidence="13 15">Pyruvate, water dikinase</fullName>
    </alternativeName>
</protein>
<dbReference type="Pfam" id="PF01326">
    <property type="entry name" value="PPDK_N"/>
    <property type="match status" value="1"/>
</dbReference>
<dbReference type="Gene3D" id="3.30.470.20">
    <property type="entry name" value="ATP-grasp fold, B domain"/>
    <property type="match status" value="1"/>
</dbReference>
<name>A0A1F5EF45_9BACT</name>
<comment type="catalytic activity">
    <reaction evidence="14 15">
        <text>pyruvate + ATP + H2O = phosphoenolpyruvate + AMP + phosphate + 2 H(+)</text>
        <dbReference type="Rhea" id="RHEA:11364"/>
        <dbReference type="ChEBI" id="CHEBI:15361"/>
        <dbReference type="ChEBI" id="CHEBI:15377"/>
        <dbReference type="ChEBI" id="CHEBI:15378"/>
        <dbReference type="ChEBI" id="CHEBI:30616"/>
        <dbReference type="ChEBI" id="CHEBI:43474"/>
        <dbReference type="ChEBI" id="CHEBI:58702"/>
        <dbReference type="ChEBI" id="CHEBI:456215"/>
        <dbReference type="EC" id="2.7.9.2"/>
    </reaction>
</comment>
<dbReference type="InterPro" id="IPR000121">
    <property type="entry name" value="PEP_util_C"/>
</dbReference>
<keyword evidence="10 15" id="KW-0418">Kinase</keyword>
<dbReference type="PROSITE" id="PS00370">
    <property type="entry name" value="PEP_ENZYMES_PHOS_SITE"/>
    <property type="match status" value="1"/>
</dbReference>
<dbReference type="InterPro" id="IPR036637">
    <property type="entry name" value="Phosphohistidine_dom_sf"/>
</dbReference>
<comment type="pathway">
    <text evidence="3 15">Carbohydrate biosynthesis; gluconeogenesis.</text>
</comment>
<dbReference type="FunFam" id="3.30.1490.20:FF:000010">
    <property type="entry name" value="Phosphoenolpyruvate synthase"/>
    <property type="match status" value="1"/>
</dbReference>
<comment type="similarity">
    <text evidence="4 15">Belongs to the PEP-utilizing enzyme family.</text>
</comment>
<dbReference type="InterPro" id="IPR008279">
    <property type="entry name" value="PEP-util_enz_mobile_dom"/>
</dbReference>
<keyword evidence="19" id="KW-0670">Pyruvate</keyword>
<dbReference type="SUPFAM" id="SSF52009">
    <property type="entry name" value="Phosphohistidine domain"/>
    <property type="match status" value="1"/>
</dbReference>
<evidence type="ECO:0000256" key="7">
    <source>
        <dbReference type="ARBA" id="ARBA00022679"/>
    </source>
</evidence>
<sequence length="780" mass="86442">MPTKNIYWFEELDKHDIDKAGGKGANLGELTQAGIPVPPGFVVTASAYFDFLKYNRIDLKIKKLLSGLDPEKTKDLNCAAKEVQELIQKSKLSNQLAEQIRKAYTALYTHKGQSHLVAVRSSATAEDLPTASFAGQQRTLLNIFGADKVVEAVQDCWASLFEPRAIYYRIVNKFEHMKVGIAVPVQSMVQSKSAGVLFTLDPLNNDKDVIVIDAAYGLGEAVVSGSVNPDRYYVEKSDFRILKKEVNQQTWKITKNKDKGNAHISIPKDEQKLQKITDEQIVELAKIGAKIEKHYHNLPQDTEWAIDEKGKIYFVQARPVTTVSKKVVVSKVDEKSVATGVDQSGKVGKPILKGAAASVGIATGPVKIIHSPEQIDLIKQGDVLVTEMTNPSYVPAMKRSAAIVTDTGGVTSHAAIISRELGIPCVVGAGTATHDLKTSMIITVDGANGVVYKGRVSSVLEPPKENALMTTKEKFLYRQEVPVTGTKVYVNLAEPELAQDVSKLPVDGVGLMRAEFIIAGNGQHPKFLIKKKKSAEYINILAEGMRKTCEAFSPRPVVYRTTDFKTNEYKALEGGAEFEPKEENPMIGYRGCFRYIKEPDLFAYELEAIKKVRDKYGLNNLWLMLPFVRTVSELKKCKEMIDESGLERSHNFKLWMMAEVPSNVIIIDQFLDAGVDGVSIGSNDLTQLVLGVDRDSQILAEEFDERNDAIILSIKKIVEECRRRHITVSCCGQAPSIYPDFTEKLVEFGITSVSVNSDKIVDTRRLIASIEKKLLLGKRK</sequence>
<reference evidence="19 20" key="1">
    <citation type="journal article" date="2016" name="Nat. Commun.">
        <title>Thousands of microbial genomes shed light on interconnected biogeochemical processes in an aquifer system.</title>
        <authorList>
            <person name="Anantharaman K."/>
            <person name="Brown C.T."/>
            <person name="Hug L.A."/>
            <person name="Sharon I."/>
            <person name="Castelle C.J."/>
            <person name="Probst A.J."/>
            <person name="Thomas B.C."/>
            <person name="Singh A."/>
            <person name="Wilkins M.J."/>
            <person name="Karaoz U."/>
            <person name="Brodie E.L."/>
            <person name="Williams K.H."/>
            <person name="Hubbard S.S."/>
            <person name="Banfield J.F."/>
        </authorList>
    </citation>
    <scope>NUCLEOTIDE SEQUENCE [LARGE SCALE GENOMIC DNA]</scope>
</reference>
<dbReference type="NCBIfam" id="NF005057">
    <property type="entry name" value="PRK06464.1"/>
    <property type="match status" value="1"/>
</dbReference>
<dbReference type="EC" id="2.7.9.2" evidence="5 15"/>
<evidence type="ECO:0000259" key="16">
    <source>
        <dbReference type="Pfam" id="PF00391"/>
    </source>
</evidence>
<feature type="domain" description="PEP-utilising enzyme C-terminal" evidence="18">
    <location>
        <begin position="481"/>
        <end position="771"/>
    </location>
</feature>
<organism evidence="19 20">
    <name type="scientific">Candidatus Berkelbacteria bacterium RIFCSPHIGHO2_12_FULL_36_9</name>
    <dbReference type="NCBI Taxonomy" id="1797469"/>
    <lineage>
        <taxon>Bacteria</taxon>
        <taxon>Candidatus Berkelbacteria</taxon>
    </lineage>
</organism>
<dbReference type="InterPro" id="IPR013815">
    <property type="entry name" value="ATP_grasp_subdomain_1"/>
</dbReference>
<evidence type="ECO:0000256" key="14">
    <source>
        <dbReference type="ARBA" id="ARBA00047700"/>
    </source>
</evidence>
<dbReference type="SUPFAM" id="SSF56059">
    <property type="entry name" value="Glutathione synthetase ATP-binding domain-like"/>
    <property type="match status" value="1"/>
</dbReference>
<dbReference type="GO" id="GO:0046872">
    <property type="term" value="F:metal ion binding"/>
    <property type="evidence" value="ECO:0007669"/>
    <property type="project" value="UniProtKB-KW"/>
</dbReference>
<keyword evidence="7 15" id="KW-0808">Transferase</keyword>
<evidence type="ECO:0000256" key="3">
    <source>
        <dbReference type="ARBA" id="ARBA00004742"/>
    </source>
</evidence>
<dbReference type="InterPro" id="IPR040442">
    <property type="entry name" value="Pyrv_kinase-like_dom_sf"/>
</dbReference>
<dbReference type="Gene3D" id="3.20.20.60">
    <property type="entry name" value="Phosphoenolpyruvate-binding domains"/>
    <property type="match status" value="1"/>
</dbReference>
<keyword evidence="9 15" id="KW-0547">Nucleotide-binding</keyword>
<evidence type="ECO:0000313" key="20">
    <source>
        <dbReference type="Proteomes" id="UP000176451"/>
    </source>
</evidence>
<evidence type="ECO:0000256" key="10">
    <source>
        <dbReference type="ARBA" id="ARBA00022777"/>
    </source>
</evidence>
<dbReference type="GO" id="GO:0008986">
    <property type="term" value="F:pyruvate, water dikinase activity"/>
    <property type="evidence" value="ECO:0007669"/>
    <property type="project" value="UniProtKB-EC"/>
</dbReference>
<evidence type="ECO:0000256" key="2">
    <source>
        <dbReference type="ARBA" id="ARBA00002988"/>
    </source>
</evidence>
<evidence type="ECO:0000313" key="19">
    <source>
        <dbReference type="EMBL" id="OGD66003.1"/>
    </source>
</evidence>
<evidence type="ECO:0000256" key="12">
    <source>
        <dbReference type="ARBA" id="ARBA00022842"/>
    </source>
</evidence>
<dbReference type="InterPro" id="IPR015813">
    <property type="entry name" value="Pyrv/PenolPyrv_kinase-like_dom"/>
</dbReference>
<dbReference type="Gene3D" id="3.50.30.10">
    <property type="entry name" value="Phosphohistidine domain"/>
    <property type="match status" value="1"/>
</dbReference>
<evidence type="ECO:0000256" key="6">
    <source>
        <dbReference type="ARBA" id="ARBA00021623"/>
    </source>
</evidence>
<evidence type="ECO:0000256" key="1">
    <source>
        <dbReference type="ARBA" id="ARBA00001946"/>
    </source>
</evidence>
<dbReference type="GO" id="GO:0006094">
    <property type="term" value="P:gluconeogenesis"/>
    <property type="evidence" value="ECO:0007669"/>
    <property type="project" value="UniProtKB-UniPathway"/>
</dbReference>
<evidence type="ECO:0000256" key="4">
    <source>
        <dbReference type="ARBA" id="ARBA00007837"/>
    </source>
</evidence>